<dbReference type="AlphaFoldDB" id="A0A4S2MVR9"/>
<dbReference type="Proteomes" id="UP000298138">
    <property type="component" value="Unassembled WGS sequence"/>
</dbReference>
<evidence type="ECO:0000313" key="1">
    <source>
        <dbReference type="EMBL" id="TGZ80623.1"/>
    </source>
</evidence>
<dbReference type="InParanoid" id="A0A4S2MVR9"/>
<keyword evidence="2" id="KW-1185">Reference proteome</keyword>
<proteinExistence type="predicted"/>
<accession>A0A4S2MVR9</accession>
<name>A0A4S2MVR9_9PEZI</name>
<sequence length="117" mass="13393">MACLCVFSPIPLILPHWQQWIQTYLFSENVFCQQPRELVLKSGSRVGIFRVERAEFIGVGQKFSMVGFYDGGNVWTWSATDATDALGNSVWAEEKPWIESWCGHCVHCRYSQRGNCV</sequence>
<protein>
    <submittedName>
        <fullName evidence="1">Uncharacterized protein</fullName>
    </submittedName>
</protein>
<dbReference type="EMBL" id="ML220123">
    <property type="protein sequence ID" value="TGZ80623.1"/>
    <property type="molecule type" value="Genomic_DNA"/>
</dbReference>
<evidence type="ECO:0000313" key="2">
    <source>
        <dbReference type="Proteomes" id="UP000298138"/>
    </source>
</evidence>
<reference evidence="1 2" key="1">
    <citation type="submission" date="2019-04" db="EMBL/GenBank/DDBJ databases">
        <title>Comparative genomics and transcriptomics to analyze fruiting body development in filamentous ascomycetes.</title>
        <authorList>
            <consortium name="DOE Joint Genome Institute"/>
            <person name="Lutkenhaus R."/>
            <person name="Traeger S."/>
            <person name="Breuer J."/>
            <person name="Kuo A."/>
            <person name="Lipzen A."/>
            <person name="Pangilinan J."/>
            <person name="Dilworth D."/>
            <person name="Sandor L."/>
            <person name="Poggeler S."/>
            <person name="Barry K."/>
            <person name="Grigoriev I.V."/>
            <person name="Nowrousian M."/>
        </authorList>
    </citation>
    <scope>NUCLEOTIDE SEQUENCE [LARGE SCALE GENOMIC DNA]</scope>
    <source>
        <strain evidence="1 2">CBS 389.68</strain>
    </source>
</reference>
<organism evidence="1 2">
    <name type="scientific">Ascodesmis nigricans</name>
    <dbReference type="NCBI Taxonomy" id="341454"/>
    <lineage>
        <taxon>Eukaryota</taxon>
        <taxon>Fungi</taxon>
        <taxon>Dikarya</taxon>
        <taxon>Ascomycota</taxon>
        <taxon>Pezizomycotina</taxon>
        <taxon>Pezizomycetes</taxon>
        <taxon>Pezizales</taxon>
        <taxon>Ascodesmidaceae</taxon>
        <taxon>Ascodesmis</taxon>
    </lineage>
</organism>
<gene>
    <name evidence="1" type="ORF">EX30DRAFT_46047</name>
</gene>